<evidence type="ECO:0000313" key="2">
    <source>
        <dbReference type="EMBL" id="KAJ7376889.1"/>
    </source>
</evidence>
<dbReference type="AlphaFoldDB" id="A0A9X0CXB6"/>
<feature type="region of interest" description="Disordered" evidence="1">
    <location>
        <begin position="1"/>
        <end position="48"/>
    </location>
</feature>
<gene>
    <name evidence="2" type="ORF">OS493_031768</name>
</gene>
<dbReference type="Proteomes" id="UP001163046">
    <property type="component" value="Unassembled WGS sequence"/>
</dbReference>
<sequence>MDEAEIVNEQEKASNEEQDTAAADRNGRSGVSTSTRRRNSCVLDPRMSESPLKGRIQVYPEAQVLLETHTHAIGKLSLRTVSDVVKRKRMSGSLHE</sequence>
<reference evidence="2" key="1">
    <citation type="submission" date="2023-01" db="EMBL/GenBank/DDBJ databases">
        <title>Genome assembly of the deep-sea coral Lophelia pertusa.</title>
        <authorList>
            <person name="Herrera S."/>
            <person name="Cordes E."/>
        </authorList>
    </citation>
    <scope>NUCLEOTIDE SEQUENCE</scope>
    <source>
        <strain evidence="2">USNM1676648</strain>
        <tissue evidence="2">Polyp</tissue>
    </source>
</reference>
<protein>
    <submittedName>
        <fullName evidence="2">Uncharacterized protein</fullName>
    </submittedName>
</protein>
<evidence type="ECO:0000313" key="3">
    <source>
        <dbReference type="Proteomes" id="UP001163046"/>
    </source>
</evidence>
<comment type="caution">
    <text evidence="2">The sequence shown here is derived from an EMBL/GenBank/DDBJ whole genome shotgun (WGS) entry which is preliminary data.</text>
</comment>
<proteinExistence type="predicted"/>
<dbReference type="EMBL" id="MU826387">
    <property type="protein sequence ID" value="KAJ7376889.1"/>
    <property type="molecule type" value="Genomic_DNA"/>
</dbReference>
<keyword evidence="3" id="KW-1185">Reference proteome</keyword>
<organism evidence="2 3">
    <name type="scientific">Desmophyllum pertusum</name>
    <dbReference type="NCBI Taxonomy" id="174260"/>
    <lineage>
        <taxon>Eukaryota</taxon>
        <taxon>Metazoa</taxon>
        <taxon>Cnidaria</taxon>
        <taxon>Anthozoa</taxon>
        <taxon>Hexacorallia</taxon>
        <taxon>Scleractinia</taxon>
        <taxon>Caryophylliina</taxon>
        <taxon>Caryophylliidae</taxon>
        <taxon>Desmophyllum</taxon>
    </lineage>
</organism>
<accession>A0A9X0CXB6</accession>
<evidence type="ECO:0000256" key="1">
    <source>
        <dbReference type="SAM" id="MobiDB-lite"/>
    </source>
</evidence>
<name>A0A9X0CXB6_9CNID</name>